<feature type="transmembrane region" description="Helical" evidence="9">
    <location>
        <begin position="79"/>
        <end position="97"/>
    </location>
</feature>
<evidence type="ECO:0000313" key="10">
    <source>
        <dbReference type="EMBL" id="MBB6055869.1"/>
    </source>
</evidence>
<dbReference type="EMBL" id="JACHGR010000005">
    <property type="protein sequence ID" value="MBB6055869.1"/>
    <property type="molecule type" value="Genomic_DNA"/>
</dbReference>
<keyword evidence="6 9" id="KW-1133">Transmembrane helix</keyword>
<proteinExistence type="inferred from homology"/>
<dbReference type="Proteomes" id="UP000585721">
    <property type="component" value="Unassembled WGS sequence"/>
</dbReference>
<evidence type="ECO:0000256" key="1">
    <source>
        <dbReference type="ARBA" id="ARBA00004429"/>
    </source>
</evidence>
<dbReference type="GO" id="GO:0005886">
    <property type="term" value="C:plasma membrane"/>
    <property type="evidence" value="ECO:0007669"/>
    <property type="project" value="UniProtKB-SubCell"/>
</dbReference>
<evidence type="ECO:0008006" key="12">
    <source>
        <dbReference type="Google" id="ProtNLM"/>
    </source>
</evidence>
<keyword evidence="2" id="KW-0813">Transport</keyword>
<dbReference type="Pfam" id="PF04143">
    <property type="entry name" value="Sulf_transp"/>
    <property type="match status" value="1"/>
</dbReference>
<evidence type="ECO:0000256" key="3">
    <source>
        <dbReference type="ARBA" id="ARBA00022475"/>
    </source>
</evidence>
<sequence>MHNFTPWSALGGGILIGLAALMLLLGKGRIAGYSGIISGFLFSGRQSWRALFLAGTAAGAGLAVYGLRLNIVKPEMSPLLLLAGLLVGLGSRLANGCTSGHGICGIGRFSVRSIVATCLFMFSGMLIVALVH</sequence>
<keyword evidence="7 9" id="KW-0472">Membrane</keyword>
<comment type="subcellular location">
    <subcellularLocation>
        <location evidence="1">Cell inner membrane</location>
        <topology evidence="1">Multi-pass membrane protein</topology>
    </subcellularLocation>
</comment>
<keyword evidence="11" id="KW-1185">Reference proteome</keyword>
<accession>A0A841GD42</accession>
<name>A0A841GD42_9GAMM</name>
<feature type="transmembrane region" description="Helical" evidence="9">
    <location>
        <begin position="109"/>
        <end position="131"/>
    </location>
</feature>
<protein>
    <recommendedName>
        <fullName evidence="12">YeeE/YedE family protein</fullName>
    </recommendedName>
</protein>
<dbReference type="RefSeq" id="WP_188026609.1">
    <property type="nucleotide sequence ID" value="NZ_JACHGR010000005.1"/>
</dbReference>
<comment type="similarity">
    <text evidence="8">Belongs to the TsuA/YedE (TC 9.B.102) family.</text>
</comment>
<keyword evidence="4" id="KW-0997">Cell inner membrane</keyword>
<evidence type="ECO:0000256" key="4">
    <source>
        <dbReference type="ARBA" id="ARBA00022519"/>
    </source>
</evidence>
<evidence type="ECO:0000256" key="2">
    <source>
        <dbReference type="ARBA" id="ARBA00022448"/>
    </source>
</evidence>
<dbReference type="InterPro" id="IPR007272">
    <property type="entry name" value="Sulf_transp_TsuA/YedE"/>
</dbReference>
<keyword evidence="5 9" id="KW-0812">Transmembrane</keyword>
<evidence type="ECO:0000256" key="7">
    <source>
        <dbReference type="ARBA" id="ARBA00023136"/>
    </source>
</evidence>
<feature type="transmembrane region" description="Helical" evidence="9">
    <location>
        <begin position="6"/>
        <end position="26"/>
    </location>
</feature>
<gene>
    <name evidence="10" type="ORF">HNR75_001787</name>
</gene>
<evidence type="ECO:0000256" key="6">
    <source>
        <dbReference type="ARBA" id="ARBA00022989"/>
    </source>
</evidence>
<feature type="transmembrane region" description="Helical" evidence="9">
    <location>
        <begin position="47"/>
        <end position="67"/>
    </location>
</feature>
<comment type="caution">
    <text evidence="10">The sequence shown here is derived from an EMBL/GenBank/DDBJ whole genome shotgun (WGS) entry which is preliminary data.</text>
</comment>
<dbReference type="AlphaFoldDB" id="A0A841GD42"/>
<evidence type="ECO:0000256" key="5">
    <source>
        <dbReference type="ARBA" id="ARBA00022692"/>
    </source>
</evidence>
<evidence type="ECO:0000256" key="8">
    <source>
        <dbReference type="ARBA" id="ARBA00035655"/>
    </source>
</evidence>
<dbReference type="PANTHER" id="PTHR30574:SF1">
    <property type="entry name" value="SULPHUR TRANSPORT DOMAIN-CONTAINING PROTEIN"/>
    <property type="match status" value="1"/>
</dbReference>
<evidence type="ECO:0000313" key="11">
    <source>
        <dbReference type="Proteomes" id="UP000585721"/>
    </source>
</evidence>
<evidence type="ECO:0000256" key="9">
    <source>
        <dbReference type="SAM" id="Phobius"/>
    </source>
</evidence>
<organism evidence="10 11">
    <name type="scientific">Tolumonas osonensis</name>
    <dbReference type="NCBI Taxonomy" id="675874"/>
    <lineage>
        <taxon>Bacteria</taxon>
        <taxon>Pseudomonadati</taxon>
        <taxon>Pseudomonadota</taxon>
        <taxon>Gammaproteobacteria</taxon>
        <taxon>Aeromonadales</taxon>
        <taxon>Aeromonadaceae</taxon>
        <taxon>Tolumonas</taxon>
    </lineage>
</organism>
<reference evidence="10 11" key="1">
    <citation type="submission" date="2020-08" db="EMBL/GenBank/DDBJ databases">
        <title>Genomic Encyclopedia of Type Strains, Phase IV (KMG-IV): sequencing the most valuable type-strain genomes for metagenomic binning, comparative biology and taxonomic classification.</title>
        <authorList>
            <person name="Goeker M."/>
        </authorList>
    </citation>
    <scope>NUCLEOTIDE SEQUENCE [LARGE SCALE GENOMIC DNA]</scope>
    <source>
        <strain evidence="10 11">DSM 22975</strain>
    </source>
</reference>
<keyword evidence="3" id="KW-1003">Cell membrane</keyword>
<dbReference type="PANTHER" id="PTHR30574">
    <property type="entry name" value="INNER MEMBRANE PROTEIN YEDE"/>
    <property type="match status" value="1"/>
</dbReference>